<keyword evidence="3" id="KW-0808">Transferase</keyword>
<feature type="domain" description="Methyltransferase" evidence="2">
    <location>
        <begin position="63"/>
        <end position="157"/>
    </location>
</feature>
<evidence type="ECO:0000256" key="1">
    <source>
        <dbReference type="SAM" id="MobiDB-lite"/>
    </source>
</evidence>
<dbReference type="InterPro" id="IPR041698">
    <property type="entry name" value="Methyltransf_25"/>
</dbReference>
<protein>
    <submittedName>
        <fullName evidence="3">Methyltransferase domain-containing protein</fullName>
    </submittedName>
</protein>
<dbReference type="Pfam" id="PF13649">
    <property type="entry name" value="Methyltransf_25"/>
    <property type="match status" value="1"/>
</dbReference>
<dbReference type="InterPro" id="IPR029063">
    <property type="entry name" value="SAM-dependent_MTases_sf"/>
</dbReference>
<dbReference type="AlphaFoldDB" id="A0A927GUH6"/>
<dbReference type="CDD" id="cd02440">
    <property type="entry name" value="AdoMet_MTases"/>
    <property type="match status" value="1"/>
</dbReference>
<gene>
    <name evidence="3" type="ORF">IDH44_21175</name>
</gene>
<dbReference type="Proteomes" id="UP000621560">
    <property type="component" value="Unassembled WGS sequence"/>
</dbReference>
<keyword evidence="4" id="KW-1185">Reference proteome</keyword>
<dbReference type="Gene3D" id="3.40.50.150">
    <property type="entry name" value="Vaccinia Virus protein VP39"/>
    <property type="match status" value="1"/>
</dbReference>
<evidence type="ECO:0000259" key="2">
    <source>
        <dbReference type="Pfam" id="PF13649"/>
    </source>
</evidence>
<proteinExistence type="predicted"/>
<organism evidence="3 4">
    <name type="scientific">Paenibacillus sabuli</name>
    <dbReference type="NCBI Taxonomy" id="2772509"/>
    <lineage>
        <taxon>Bacteria</taxon>
        <taxon>Bacillati</taxon>
        <taxon>Bacillota</taxon>
        <taxon>Bacilli</taxon>
        <taxon>Bacillales</taxon>
        <taxon>Paenibacillaceae</taxon>
        <taxon>Paenibacillus</taxon>
    </lineage>
</organism>
<comment type="caution">
    <text evidence="3">The sequence shown here is derived from an EMBL/GenBank/DDBJ whole genome shotgun (WGS) entry which is preliminary data.</text>
</comment>
<dbReference type="RefSeq" id="WP_190920817.1">
    <property type="nucleotide sequence ID" value="NZ_JACXIZ010000044.1"/>
</dbReference>
<name>A0A927GUH6_9BACL</name>
<evidence type="ECO:0000313" key="3">
    <source>
        <dbReference type="EMBL" id="MBD2847712.1"/>
    </source>
</evidence>
<dbReference type="SUPFAM" id="SSF53335">
    <property type="entry name" value="S-adenosyl-L-methionine-dependent methyltransferases"/>
    <property type="match status" value="1"/>
</dbReference>
<evidence type="ECO:0000313" key="4">
    <source>
        <dbReference type="Proteomes" id="UP000621560"/>
    </source>
</evidence>
<reference evidence="3" key="1">
    <citation type="submission" date="2020-09" db="EMBL/GenBank/DDBJ databases">
        <title>A novel bacterium of genus Paenibacillus, isolated from South China Sea.</title>
        <authorList>
            <person name="Huang H."/>
            <person name="Mo K."/>
            <person name="Hu Y."/>
        </authorList>
    </citation>
    <scope>NUCLEOTIDE SEQUENCE</scope>
    <source>
        <strain evidence="3">IB182496</strain>
    </source>
</reference>
<sequence>MRSSLRMRAASPELMDEPGGGHELTAALRELRRLNRLLGAAPATRHGVVRLWERHGRPRRLRVLDAGSGGGDVNLSLLRWAEQAGVELHLTLVDRSAEACAEARRLFVEHSNVEVVQADLYALATDSADIVTASQVLHHFARPELPGAMRALLRASRVGVVIGDIHRHRLAWLGVWVAARLLRTGRYVRHDGPLSVARGFRSEDWAALQSELGETAASFEVRWRPLFRYCVVAAKPAAGAAGGEPDA</sequence>
<accession>A0A927GUH6</accession>
<keyword evidence="3" id="KW-0489">Methyltransferase</keyword>
<dbReference type="GO" id="GO:0008168">
    <property type="term" value="F:methyltransferase activity"/>
    <property type="evidence" value="ECO:0007669"/>
    <property type="project" value="UniProtKB-KW"/>
</dbReference>
<feature type="region of interest" description="Disordered" evidence="1">
    <location>
        <begin position="1"/>
        <end position="21"/>
    </location>
</feature>
<dbReference type="EMBL" id="JACXIZ010000044">
    <property type="protein sequence ID" value="MBD2847712.1"/>
    <property type="molecule type" value="Genomic_DNA"/>
</dbReference>
<dbReference type="GO" id="GO:0032259">
    <property type="term" value="P:methylation"/>
    <property type="evidence" value="ECO:0007669"/>
    <property type="project" value="UniProtKB-KW"/>
</dbReference>